<organism evidence="1 2">
    <name type="scientific">Rhododendron griersonianum</name>
    <dbReference type="NCBI Taxonomy" id="479676"/>
    <lineage>
        <taxon>Eukaryota</taxon>
        <taxon>Viridiplantae</taxon>
        <taxon>Streptophyta</taxon>
        <taxon>Embryophyta</taxon>
        <taxon>Tracheophyta</taxon>
        <taxon>Spermatophyta</taxon>
        <taxon>Magnoliopsida</taxon>
        <taxon>eudicotyledons</taxon>
        <taxon>Gunneridae</taxon>
        <taxon>Pentapetalae</taxon>
        <taxon>asterids</taxon>
        <taxon>Ericales</taxon>
        <taxon>Ericaceae</taxon>
        <taxon>Ericoideae</taxon>
        <taxon>Rhodoreae</taxon>
        <taxon>Rhododendron</taxon>
    </lineage>
</organism>
<dbReference type="AlphaFoldDB" id="A0AAV6J7K9"/>
<dbReference type="Proteomes" id="UP000823749">
    <property type="component" value="Chromosome 8"/>
</dbReference>
<protein>
    <submittedName>
        <fullName evidence="1">Uncharacterized protein</fullName>
    </submittedName>
</protein>
<proteinExistence type="predicted"/>
<name>A0AAV6J7K9_9ERIC</name>
<gene>
    <name evidence="1" type="ORF">RHGRI_023914</name>
</gene>
<evidence type="ECO:0000313" key="1">
    <source>
        <dbReference type="EMBL" id="KAG5536290.1"/>
    </source>
</evidence>
<dbReference type="EMBL" id="JACTNZ010000008">
    <property type="protein sequence ID" value="KAG5536290.1"/>
    <property type="molecule type" value="Genomic_DNA"/>
</dbReference>
<reference evidence="1" key="1">
    <citation type="submission" date="2020-08" db="EMBL/GenBank/DDBJ databases">
        <title>Plant Genome Project.</title>
        <authorList>
            <person name="Zhang R.-G."/>
        </authorList>
    </citation>
    <scope>NUCLEOTIDE SEQUENCE</scope>
    <source>
        <strain evidence="1">WSP0</strain>
        <tissue evidence="1">Leaf</tissue>
    </source>
</reference>
<accession>A0AAV6J7K9</accession>
<comment type="caution">
    <text evidence="1">The sequence shown here is derived from an EMBL/GenBank/DDBJ whole genome shotgun (WGS) entry which is preliminary data.</text>
</comment>
<evidence type="ECO:0000313" key="2">
    <source>
        <dbReference type="Proteomes" id="UP000823749"/>
    </source>
</evidence>
<keyword evidence="2" id="KW-1185">Reference proteome</keyword>
<sequence>MQGTEKTLSLSLSLSVLSSYLRSNKCEATFQNPFSLCLSEGENPFWLYTLCSLIHGFLECRN</sequence>